<accession>A0A7C5ALN8</accession>
<feature type="domain" description="YqgF/RNase H-like" evidence="6">
    <location>
        <begin position="8"/>
        <end position="108"/>
    </location>
</feature>
<dbReference type="CDD" id="cd16964">
    <property type="entry name" value="YqgF"/>
    <property type="match status" value="1"/>
</dbReference>
<dbReference type="Gene3D" id="3.30.420.140">
    <property type="entry name" value="YqgF/RNase H-like domain"/>
    <property type="match status" value="1"/>
</dbReference>
<evidence type="ECO:0000313" key="7">
    <source>
        <dbReference type="EMBL" id="HGZ11806.1"/>
    </source>
</evidence>
<dbReference type="NCBIfam" id="TIGR00250">
    <property type="entry name" value="RNAse_H_YqgF"/>
    <property type="match status" value="1"/>
</dbReference>
<keyword evidence="3 5" id="KW-0540">Nuclease</keyword>
<evidence type="ECO:0000256" key="5">
    <source>
        <dbReference type="HAMAP-Rule" id="MF_00651"/>
    </source>
</evidence>
<dbReference type="InterPro" id="IPR005227">
    <property type="entry name" value="YqgF"/>
</dbReference>
<dbReference type="InterPro" id="IPR037027">
    <property type="entry name" value="YqgF/RNaseH-like_dom_sf"/>
</dbReference>
<dbReference type="InterPro" id="IPR012337">
    <property type="entry name" value="RNaseH-like_sf"/>
</dbReference>
<evidence type="ECO:0000256" key="1">
    <source>
        <dbReference type="ARBA" id="ARBA00022490"/>
    </source>
</evidence>
<gene>
    <name evidence="7" type="primary">ruvX</name>
    <name evidence="7" type="ORF">ENW48_06265</name>
</gene>
<comment type="caution">
    <text evidence="7">The sequence shown here is derived from an EMBL/GenBank/DDBJ whole genome shotgun (WGS) entry which is preliminary data.</text>
</comment>
<comment type="similarity">
    <text evidence="5">Belongs to the YqgF HJR family.</text>
</comment>
<dbReference type="GO" id="GO:0005829">
    <property type="term" value="C:cytosol"/>
    <property type="evidence" value="ECO:0007669"/>
    <property type="project" value="TreeGrafter"/>
</dbReference>
<dbReference type="AlphaFoldDB" id="A0A7C5ALN8"/>
<dbReference type="SUPFAM" id="SSF53098">
    <property type="entry name" value="Ribonuclease H-like"/>
    <property type="match status" value="1"/>
</dbReference>
<reference evidence="7" key="1">
    <citation type="journal article" date="2020" name="mSystems">
        <title>Genome- and Community-Level Interaction Insights into Carbon Utilization and Element Cycling Functions of Hydrothermarchaeota in Hydrothermal Sediment.</title>
        <authorList>
            <person name="Zhou Z."/>
            <person name="Liu Y."/>
            <person name="Xu W."/>
            <person name="Pan J."/>
            <person name="Luo Z.H."/>
            <person name="Li M."/>
        </authorList>
    </citation>
    <scope>NUCLEOTIDE SEQUENCE [LARGE SCALE GENOMIC DNA]</scope>
    <source>
        <strain evidence="7">SpSt-853</strain>
    </source>
</reference>
<dbReference type="HAMAP" id="MF_00651">
    <property type="entry name" value="Nuclease_YqgF"/>
    <property type="match status" value="1"/>
</dbReference>
<comment type="function">
    <text evidence="5">Could be a nuclease involved in processing of the 5'-end of pre-16S rRNA.</text>
</comment>
<dbReference type="PANTHER" id="PTHR33317:SF4">
    <property type="entry name" value="POLYNUCLEOTIDYL TRANSFERASE, RIBONUCLEASE H-LIKE SUPERFAMILY PROTEIN"/>
    <property type="match status" value="1"/>
</dbReference>
<dbReference type="SMART" id="SM00732">
    <property type="entry name" value="YqgFc"/>
    <property type="match status" value="1"/>
</dbReference>
<dbReference type="EC" id="3.1.-.-" evidence="5"/>
<dbReference type="GO" id="GO:0016788">
    <property type="term" value="F:hydrolase activity, acting on ester bonds"/>
    <property type="evidence" value="ECO:0007669"/>
    <property type="project" value="UniProtKB-UniRule"/>
</dbReference>
<keyword evidence="1 5" id="KW-0963">Cytoplasm</keyword>
<name>A0A7C5ALN8_9BACT</name>
<protein>
    <recommendedName>
        <fullName evidence="5">Putative pre-16S rRNA nuclease</fullName>
        <ecNumber evidence="5">3.1.-.-</ecNumber>
    </recommendedName>
</protein>
<sequence length="149" mass="16677">MPKTPSRGRILALDVGHKRVGLAISDPLGLTAQGLGILERRDFAQDLARLLELARPYHIREILVGLPRHMDGRLGEQAEAILTLARALGEALGAKVSTWDERLSTQEAERLLISADLSRRRRRRVVDKVVATLILQAFLDREQQKETES</sequence>
<proteinExistence type="inferred from homology"/>
<evidence type="ECO:0000256" key="4">
    <source>
        <dbReference type="ARBA" id="ARBA00022801"/>
    </source>
</evidence>
<comment type="subcellular location">
    <subcellularLocation>
        <location evidence="5">Cytoplasm</location>
    </subcellularLocation>
</comment>
<dbReference type="InterPro" id="IPR006641">
    <property type="entry name" value="YqgF/RNaseH-like_dom"/>
</dbReference>
<dbReference type="Pfam" id="PF03652">
    <property type="entry name" value="RuvX"/>
    <property type="match status" value="1"/>
</dbReference>
<organism evidence="7">
    <name type="scientific">Desulfobacca acetoxidans</name>
    <dbReference type="NCBI Taxonomy" id="60893"/>
    <lineage>
        <taxon>Bacteria</taxon>
        <taxon>Pseudomonadati</taxon>
        <taxon>Thermodesulfobacteriota</taxon>
        <taxon>Desulfobaccia</taxon>
        <taxon>Desulfobaccales</taxon>
        <taxon>Desulfobaccaceae</taxon>
        <taxon>Desulfobacca</taxon>
    </lineage>
</organism>
<keyword evidence="4 5" id="KW-0378">Hydrolase</keyword>
<dbReference type="EMBL" id="DTKJ01000043">
    <property type="protein sequence ID" value="HGZ11806.1"/>
    <property type="molecule type" value="Genomic_DNA"/>
</dbReference>
<evidence type="ECO:0000256" key="2">
    <source>
        <dbReference type="ARBA" id="ARBA00022517"/>
    </source>
</evidence>
<dbReference type="GO" id="GO:0004518">
    <property type="term" value="F:nuclease activity"/>
    <property type="evidence" value="ECO:0007669"/>
    <property type="project" value="UniProtKB-KW"/>
</dbReference>
<evidence type="ECO:0000259" key="6">
    <source>
        <dbReference type="SMART" id="SM00732"/>
    </source>
</evidence>
<dbReference type="GO" id="GO:0000967">
    <property type="term" value="P:rRNA 5'-end processing"/>
    <property type="evidence" value="ECO:0007669"/>
    <property type="project" value="UniProtKB-UniRule"/>
</dbReference>
<evidence type="ECO:0000256" key="3">
    <source>
        <dbReference type="ARBA" id="ARBA00022722"/>
    </source>
</evidence>
<dbReference type="PANTHER" id="PTHR33317">
    <property type="entry name" value="POLYNUCLEOTIDYL TRANSFERASE, RIBONUCLEASE H-LIKE SUPERFAMILY PROTEIN"/>
    <property type="match status" value="1"/>
</dbReference>
<keyword evidence="2 5" id="KW-0690">Ribosome biogenesis</keyword>